<dbReference type="Gene3D" id="2.130.10.10">
    <property type="entry name" value="YVTN repeat-like/Quinoprotein amine dehydrogenase"/>
    <property type="match status" value="1"/>
</dbReference>
<accession>A0A815RRH2</accession>
<name>A0A815RRH2_9BILA</name>
<evidence type="ECO:0000256" key="1">
    <source>
        <dbReference type="ARBA" id="ARBA00005564"/>
    </source>
</evidence>
<dbReference type="AlphaFoldDB" id="A0A815RRH2"/>
<dbReference type="InterPro" id="IPR050282">
    <property type="entry name" value="Cycloisomerase_2"/>
</dbReference>
<dbReference type="InterPro" id="IPR011048">
    <property type="entry name" value="Haem_d1_sf"/>
</dbReference>
<comment type="caution">
    <text evidence="2">The sequence shown here is derived from an EMBL/GenBank/DDBJ whole genome shotgun (WGS) entry which is preliminary data.</text>
</comment>
<dbReference type="EMBL" id="CAJNOT010006027">
    <property type="protein sequence ID" value="CAF1480565.1"/>
    <property type="molecule type" value="Genomic_DNA"/>
</dbReference>
<dbReference type="SUPFAM" id="SSF51004">
    <property type="entry name" value="C-terminal (heme d1) domain of cytochrome cd1-nitrite reductase"/>
    <property type="match status" value="1"/>
</dbReference>
<dbReference type="Proteomes" id="UP000663864">
    <property type="component" value="Unassembled WGS sequence"/>
</dbReference>
<proteinExistence type="inferred from homology"/>
<evidence type="ECO:0008006" key="4">
    <source>
        <dbReference type="Google" id="ProtNLM"/>
    </source>
</evidence>
<gene>
    <name evidence="2" type="ORF">ZHD862_LOCUS36544</name>
</gene>
<organism evidence="2 3">
    <name type="scientific">Rotaria sordida</name>
    <dbReference type="NCBI Taxonomy" id="392033"/>
    <lineage>
        <taxon>Eukaryota</taxon>
        <taxon>Metazoa</taxon>
        <taxon>Spiralia</taxon>
        <taxon>Gnathifera</taxon>
        <taxon>Rotifera</taxon>
        <taxon>Eurotatoria</taxon>
        <taxon>Bdelloidea</taxon>
        <taxon>Philodinida</taxon>
        <taxon>Philodinidae</taxon>
        <taxon>Rotaria</taxon>
    </lineage>
</organism>
<comment type="similarity">
    <text evidence="1">Belongs to the cycloisomerase 2 family.</text>
</comment>
<dbReference type="PANTHER" id="PTHR30344:SF1">
    <property type="entry name" value="6-PHOSPHOGLUCONOLACTONASE"/>
    <property type="match status" value="1"/>
</dbReference>
<dbReference type="Pfam" id="PF10282">
    <property type="entry name" value="Lactonase"/>
    <property type="match status" value="1"/>
</dbReference>
<sequence>MSNQTFLIGTGVESIYACNLTSNGQLQLLNEIKCGKGSSWLLPRNDLLYVVNAQIDKIEIFTIDDRIQGKLTLKNTISSMGNGPCSLDIDSTGKWLAVANYGSQGISNFVVFPLNNSNLPEEKDAQINTIDGHGPNSDRQDHSHCHQVLFHQDYLYVTDLGTDTLNVYHFNDANGNVSLVGNRIKTEAGAGPRHIIFHPNKSLVFLCNELNSTTNVYRINASCEQFECLQTIKTRRQEDENDSTKENYPAELQFTPDDKYLLVSNRGDENLVIFNINENNNEILSIKEHLDCRGSFTRYFTFDPTGTFLLIANQKSNNLICFSYNKDNDDYYRSRLFCFILTSQSNLENRSRAIYETWGHRCGRFVFITRLNSSTSYTIYDNQYKYLKEDQLSIQYIPTLSNKVRSTLLFLNKYYSNYDWYFKADDDTYIIVENLLTREPFQLSNRF</sequence>
<reference evidence="2" key="1">
    <citation type="submission" date="2021-02" db="EMBL/GenBank/DDBJ databases">
        <authorList>
            <person name="Nowell W R."/>
        </authorList>
    </citation>
    <scope>NUCLEOTIDE SEQUENCE</scope>
</reference>
<protein>
    <recommendedName>
        <fullName evidence="4">6-phosphogluconolactonase</fullName>
    </recommendedName>
</protein>
<dbReference type="PANTHER" id="PTHR30344">
    <property type="entry name" value="6-PHOSPHOGLUCONOLACTONASE-RELATED"/>
    <property type="match status" value="1"/>
</dbReference>
<dbReference type="GO" id="GO:0017057">
    <property type="term" value="F:6-phosphogluconolactonase activity"/>
    <property type="evidence" value="ECO:0007669"/>
    <property type="project" value="TreeGrafter"/>
</dbReference>
<dbReference type="InterPro" id="IPR019405">
    <property type="entry name" value="Lactonase_7-beta_prop"/>
</dbReference>
<dbReference type="Gene3D" id="3.90.550.50">
    <property type="match status" value="1"/>
</dbReference>
<evidence type="ECO:0000313" key="3">
    <source>
        <dbReference type="Proteomes" id="UP000663864"/>
    </source>
</evidence>
<evidence type="ECO:0000313" key="2">
    <source>
        <dbReference type="EMBL" id="CAF1480565.1"/>
    </source>
</evidence>
<dbReference type="InterPro" id="IPR015943">
    <property type="entry name" value="WD40/YVTN_repeat-like_dom_sf"/>
</dbReference>